<evidence type="ECO:0000256" key="3">
    <source>
        <dbReference type="ARBA" id="ARBA00022792"/>
    </source>
</evidence>
<keyword evidence="5" id="KW-0496">Mitochondrion</keyword>
<evidence type="ECO:0000256" key="1">
    <source>
        <dbReference type="ARBA" id="ARBA00004443"/>
    </source>
</evidence>
<evidence type="ECO:0000256" key="4">
    <source>
        <dbReference type="ARBA" id="ARBA00022946"/>
    </source>
</evidence>
<keyword evidence="6" id="KW-0472">Membrane</keyword>
<evidence type="ECO:0000313" key="7">
    <source>
        <dbReference type="EMBL" id="ESO02537.1"/>
    </source>
</evidence>
<protein>
    <recommendedName>
        <fullName evidence="10">Apoptogenic protein 1, mitochondrial</fullName>
    </recommendedName>
</protein>
<dbReference type="EMBL" id="AMQM01000925">
    <property type="status" value="NOT_ANNOTATED_CDS"/>
    <property type="molecule type" value="Genomic_DNA"/>
</dbReference>
<reference evidence="7 9" key="2">
    <citation type="journal article" date="2013" name="Nature">
        <title>Insights into bilaterian evolution from three spiralian genomes.</title>
        <authorList>
            <person name="Simakov O."/>
            <person name="Marletaz F."/>
            <person name="Cho S.J."/>
            <person name="Edsinger-Gonzales E."/>
            <person name="Havlak P."/>
            <person name="Hellsten U."/>
            <person name="Kuo D.H."/>
            <person name="Larsson T."/>
            <person name="Lv J."/>
            <person name="Arendt D."/>
            <person name="Savage R."/>
            <person name="Osoegawa K."/>
            <person name="de Jong P."/>
            <person name="Grimwood J."/>
            <person name="Chapman J.A."/>
            <person name="Shapiro H."/>
            <person name="Aerts A."/>
            <person name="Otillar R.P."/>
            <person name="Terry A.Y."/>
            <person name="Boore J.L."/>
            <person name="Grigoriev I.V."/>
            <person name="Lindberg D.R."/>
            <person name="Seaver E.C."/>
            <person name="Weisblat D.A."/>
            <person name="Putnam N.H."/>
            <person name="Rokhsar D.S."/>
        </authorList>
    </citation>
    <scope>NUCLEOTIDE SEQUENCE</scope>
</reference>
<evidence type="ECO:0008006" key="10">
    <source>
        <dbReference type="Google" id="ProtNLM"/>
    </source>
</evidence>
<dbReference type="GO" id="GO:0097193">
    <property type="term" value="P:intrinsic apoptotic signaling pathway"/>
    <property type="evidence" value="ECO:0007669"/>
    <property type="project" value="InterPro"/>
</dbReference>
<dbReference type="Pfam" id="PF10231">
    <property type="entry name" value="COA8"/>
    <property type="match status" value="1"/>
</dbReference>
<dbReference type="Proteomes" id="UP000015101">
    <property type="component" value="Unassembled WGS sequence"/>
</dbReference>
<reference evidence="9" key="1">
    <citation type="submission" date="2012-12" db="EMBL/GenBank/DDBJ databases">
        <authorList>
            <person name="Hellsten U."/>
            <person name="Grimwood J."/>
            <person name="Chapman J.A."/>
            <person name="Shapiro H."/>
            <person name="Aerts A."/>
            <person name="Otillar R.P."/>
            <person name="Terry A.Y."/>
            <person name="Boore J.L."/>
            <person name="Simakov O."/>
            <person name="Marletaz F."/>
            <person name="Cho S.-J."/>
            <person name="Edsinger-Gonzales E."/>
            <person name="Havlak P."/>
            <person name="Kuo D.-H."/>
            <person name="Larsson T."/>
            <person name="Lv J."/>
            <person name="Arendt D."/>
            <person name="Savage R."/>
            <person name="Osoegawa K."/>
            <person name="de Jong P."/>
            <person name="Lindberg D.R."/>
            <person name="Seaver E.C."/>
            <person name="Weisblat D.A."/>
            <person name="Putnam N.H."/>
            <person name="Grigoriev I.V."/>
            <person name="Rokhsar D.S."/>
        </authorList>
    </citation>
    <scope>NUCLEOTIDE SEQUENCE</scope>
</reference>
<evidence type="ECO:0000256" key="6">
    <source>
        <dbReference type="ARBA" id="ARBA00023136"/>
    </source>
</evidence>
<comment type="similarity">
    <text evidence="2">Belongs to the COA8 family.</text>
</comment>
<comment type="subcellular location">
    <subcellularLocation>
        <location evidence="1">Mitochondrion inner membrane</location>
        <topology evidence="1">Peripheral membrane protein</topology>
        <orientation evidence="1">Matrix side</orientation>
    </subcellularLocation>
</comment>
<dbReference type="OrthoDB" id="6246201at2759"/>
<evidence type="ECO:0000313" key="9">
    <source>
        <dbReference type="Proteomes" id="UP000015101"/>
    </source>
</evidence>
<dbReference type="FunCoup" id="T1FYI6">
    <property type="interactions" value="572"/>
</dbReference>
<dbReference type="HOGENOM" id="CLU_118274_0_1_1"/>
<sequence length="120" mass="15045">KHDWIGPADKVSNLRPLKFYKKKRESKREEELRIFREDTQAWNQEFWRKHNDNFTMMKKEYIKENGKDKNLTTAEMGIFYKKFLDDNYRIHLQYNKSWYLKNFKILWLTVLVQFEKIFKK</sequence>
<dbReference type="InterPro" id="IPR018796">
    <property type="entry name" value="COA8"/>
</dbReference>
<keyword evidence="9" id="KW-1185">Reference proteome</keyword>
<dbReference type="eggNOG" id="KOG4094">
    <property type="taxonomic scope" value="Eukaryota"/>
</dbReference>
<proteinExistence type="inferred from homology"/>
<dbReference type="GO" id="GO:0005743">
    <property type="term" value="C:mitochondrial inner membrane"/>
    <property type="evidence" value="ECO:0007669"/>
    <property type="project" value="UniProtKB-SubCell"/>
</dbReference>
<evidence type="ECO:0000256" key="2">
    <source>
        <dbReference type="ARBA" id="ARBA00005453"/>
    </source>
</evidence>
<dbReference type="EMBL" id="KB096742">
    <property type="protein sequence ID" value="ESO02537.1"/>
    <property type="molecule type" value="Genomic_DNA"/>
</dbReference>
<gene>
    <name evidence="8" type="primary">20213884</name>
    <name evidence="7" type="ORF">HELRODRAFT_66220</name>
</gene>
<organism evidence="8 9">
    <name type="scientific">Helobdella robusta</name>
    <name type="common">Californian leech</name>
    <dbReference type="NCBI Taxonomy" id="6412"/>
    <lineage>
        <taxon>Eukaryota</taxon>
        <taxon>Metazoa</taxon>
        <taxon>Spiralia</taxon>
        <taxon>Lophotrochozoa</taxon>
        <taxon>Annelida</taxon>
        <taxon>Clitellata</taxon>
        <taxon>Hirudinea</taxon>
        <taxon>Rhynchobdellida</taxon>
        <taxon>Glossiphoniidae</taxon>
        <taxon>Helobdella</taxon>
    </lineage>
</organism>
<dbReference type="PANTHER" id="PTHR31107">
    <property type="entry name" value="APOPTOGENIC PROTEIN 1, MITOCHONDRIAL"/>
    <property type="match status" value="1"/>
</dbReference>
<dbReference type="InParanoid" id="T1FYI6"/>
<dbReference type="RefSeq" id="XP_009019945.1">
    <property type="nucleotide sequence ID" value="XM_009021697.1"/>
</dbReference>
<dbReference type="OMA" id="AWNQEFW"/>
<dbReference type="STRING" id="6412.T1FYI6"/>
<dbReference type="AlphaFoldDB" id="T1FYI6"/>
<reference evidence="8" key="3">
    <citation type="submission" date="2015-06" db="UniProtKB">
        <authorList>
            <consortium name="EnsemblMetazoa"/>
        </authorList>
    </citation>
    <scope>IDENTIFICATION</scope>
</reference>
<dbReference type="EnsemblMetazoa" id="HelroT66220">
    <property type="protein sequence ID" value="HelroP66220"/>
    <property type="gene ID" value="HelroG66220"/>
</dbReference>
<dbReference type="CTD" id="20213884"/>
<name>T1FYI6_HELRO</name>
<evidence type="ECO:0000256" key="5">
    <source>
        <dbReference type="ARBA" id="ARBA00023128"/>
    </source>
</evidence>
<keyword evidence="4" id="KW-0809">Transit peptide</keyword>
<accession>T1FYI6</accession>
<dbReference type="GO" id="GO:0005739">
    <property type="term" value="C:mitochondrion"/>
    <property type="evidence" value="ECO:0000318"/>
    <property type="project" value="GO_Central"/>
</dbReference>
<dbReference type="PANTHER" id="PTHR31107:SF2">
    <property type="entry name" value="CYTOCHROME C OXIDASE ASSEMBLY FACTOR 8"/>
    <property type="match status" value="1"/>
</dbReference>
<dbReference type="KEGG" id="hro:HELRODRAFT_66220"/>
<dbReference type="GeneID" id="20213884"/>
<keyword evidence="3" id="KW-0999">Mitochondrion inner membrane</keyword>
<evidence type="ECO:0000313" key="8">
    <source>
        <dbReference type="EnsemblMetazoa" id="HelroP66220"/>
    </source>
</evidence>